<organism evidence="3 4">
    <name type="scientific">Lacihabitans soyangensis</name>
    <dbReference type="NCBI Taxonomy" id="869394"/>
    <lineage>
        <taxon>Bacteria</taxon>
        <taxon>Pseudomonadati</taxon>
        <taxon>Bacteroidota</taxon>
        <taxon>Cytophagia</taxon>
        <taxon>Cytophagales</taxon>
        <taxon>Leadbetterellaceae</taxon>
        <taxon>Lacihabitans</taxon>
    </lineage>
</organism>
<evidence type="ECO:0000256" key="1">
    <source>
        <dbReference type="SAM" id="Phobius"/>
    </source>
</evidence>
<dbReference type="InterPro" id="IPR052336">
    <property type="entry name" value="MlaD_Phospholipid_Transporter"/>
</dbReference>
<keyword evidence="1" id="KW-1133">Transmembrane helix</keyword>
<dbReference type="InterPro" id="IPR003399">
    <property type="entry name" value="Mce/MlaD"/>
</dbReference>
<keyword evidence="1" id="KW-0812">Transmembrane</keyword>
<keyword evidence="4" id="KW-1185">Reference proteome</keyword>
<feature type="transmembrane region" description="Helical" evidence="1">
    <location>
        <begin position="12"/>
        <end position="30"/>
    </location>
</feature>
<reference evidence="3 4" key="1">
    <citation type="submission" date="2018-11" db="EMBL/GenBank/DDBJ databases">
        <title>Novel bacteria species description.</title>
        <authorList>
            <person name="Han J.-H."/>
        </authorList>
    </citation>
    <scope>NUCLEOTIDE SEQUENCE [LARGE SCALE GENOMIC DNA]</scope>
    <source>
        <strain evidence="3 4">KCTC23259</strain>
    </source>
</reference>
<evidence type="ECO:0000313" key="3">
    <source>
        <dbReference type="EMBL" id="MCP9765528.1"/>
    </source>
</evidence>
<dbReference type="AlphaFoldDB" id="A0AAE3H686"/>
<dbReference type="Pfam" id="PF02470">
    <property type="entry name" value="MlaD"/>
    <property type="match status" value="1"/>
</dbReference>
<proteinExistence type="predicted"/>
<dbReference type="PANTHER" id="PTHR33371">
    <property type="entry name" value="INTERMEMBRANE PHOSPHOLIPID TRANSPORT SYSTEM BINDING PROTEIN MLAD-RELATED"/>
    <property type="match status" value="1"/>
</dbReference>
<dbReference type="EMBL" id="RJUF01000184">
    <property type="protein sequence ID" value="MCP9765528.1"/>
    <property type="molecule type" value="Genomic_DNA"/>
</dbReference>
<keyword evidence="1" id="KW-0472">Membrane</keyword>
<sequence>MKKDSGFKWKLGVFVTAGILFFAVTIYFVGKQKNLFGSVIHLKSHFRTVSGLKLGNNVRFSGINIGTVDAIEMISDTSVMVELVIQKNAQPFIKTDAKVGISSDGLMGEKVLVISPGTFTFKSVKDNDILRSKTAIEMEDVMLSMKKSMDNVALISDNLAQFSYKINNSNGALSKLISDEDFSKSLEMTLINLQNSSDEFAKFAVNMNNGKGALSKLMIDEKFGKTLDSTMMNIQNGTKGLNETIDAAKSSILLKGYFKKKAKEDLKIETEKQKLRDAKYDTKNKIKTPKDSLK</sequence>
<dbReference type="RefSeq" id="WP_255039233.1">
    <property type="nucleotide sequence ID" value="NZ_RJUF01000184.1"/>
</dbReference>
<name>A0AAE3H686_9BACT</name>
<dbReference type="PANTHER" id="PTHR33371:SF4">
    <property type="entry name" value="INTERMEMBRANE PHOSPHOLIPID TRANSPORT SYSTEM BINDING PROTEIN MLAD"/>
    <property type="match status" value="1"/>
</dbReference>
<protein>
    <submittedName>
        <fullName evidence="3">MCE family protein</fullName>
    </submittedName>
</protein>
<evidence type="ECO:0000313" key="4">
    <source>
        <dbReference type="Proteomes" id="UP001204144"/>
    </source>
</evidence>
<comment type="caution">
    <text evidence="3">The sequence shown here is derived from an EMBL/GenBank/DDBJ whole genome shotgun (WGS) entry which is preliminary data.</text>
</comment>
<gene>
    <name evidence="3" type="ORF">EGI31_21545</name>
</gene>
<evidence type="ECO:0000259" key="2">
    <source>
        <dbReference type="Pfam" id="PF02470"/>
    </source>
</evidence>
<feature type="domain" description="Mce/MlaD" evidence="2">
    <location>
        <begin position="41"/>
        <end position="117"/>
    </location>
</feature>
<dbReference type="Proteomes" id="UP001204144">
    <property type="component" value="Unassembled WGS sequence"/>
</dbReference>
<accession>A0AAE3H686</accession>